<organism evidence="1 2">
    <name type="scientific">Spiromyces aspiralis</name>
    <dbReference type="NCBI Taxonomy" id="68401"/>
    <lineage>
        <taxon>Eukaryota</taxon>
        <taxon>Fungi</taxon>
        <taxon>Fungi incertae sedis</taxon>
        <taxon>Zoopagomycota</taxon>
        <taxon>Kickxellomycotina</taxon>
        <taxon>Kickxellomycetes</taxon>
        <taxon>Kickxellales</taxon>
        <taxon>Kickxellaceae</taxon>
        <taxon>Spiromyces</taxon>
    </lineage>
</organism>
<feature type="non-terminal residue" evidence="1">
    <location>
        <position position="1"/>
    </location>
</feature>
<keyword evidence="2" id="KW-1185">Reference proteome</keyword>
<proteinExistence type="predicted"/>
<gene>
    <name evidence="1" type="ORF">EV182_004338</name>
</gene>
<accession>A0ACC1HD46</accession>
<evidence type="ECO:0000313" key="2">
    <source>
        <dbReference type="Proteomes" id="UP001145114"/>
    </source>
</evidence>
<name>A0ACC1HD46_9FUNG</name>
<protein>
    <submittedName>
        <fullName evidence="1">Uncharacterized protein</fullName>
    </submittedName>
</protein>
<evidence type="ECO:0000313" key="1">
    <source>
        <dbReference type="EMBL" id="KAJ1673905.1"/>
    </source>
</evidence>
<dbReference type="EMBL" id="JAMZIH010006452">
    <property type="protein sequence ID" value="KAJ1673905.1"/>
    <property type="molecule type" value="Genomic_DNA"/>
</dbReference>
<dbReference type="Proteomes" id="UP001145114">
    <property type="component" value="Unassembled WGS sequence"/>
</dbReference>
<feature type="non-terminal residue" evidence="1">
    <location>
        <position position="103"/>
    </location>
</feature>
<sequence length="103" mass="11393">EGLLAEITRDIEDDDPALRSSDDRGNSPAMPTSTAAGLWCIWYHVVYSPIWRCTVLYFGGQDQALMMMLDGTKVSVEDILTHLAQDQYLKDKLDEVPFGGAVG</sequence>
<reference evidence="1" key="1">
    <citation type="submission" date="2022-06" db="EMBL/GenBank/DDBJ databases">
        <title>Phylogenomic reconstructions and comparative analyses of Kickxellomycotina fungi.</title>
        <authorList>
            <person name="Reynolds N.K."/>
            <person name="Stajich J.E."/>
            <person name="Barry K."/>
            <person name="Grigoriev I.V."/>
            <person name="Crous P."/>
            <person name="Smith M.E."/>
        </authorList>
    </citation>
    <scope>NUCLEOTIDE SEQUENCE</scope>
    <source>
        <strain evidence="1">RSA 2271</strain>
    </source>
</reference>
<comment type="caution">
    <text evidence="1">The sequence shown here is derived from an EMBL/GenBank/DDBJ whole genome shotgun (WGS) entry which is preliminary data.</text>
</comment>